<proteinExistence type="predicted"/>
<sequence>MRLEFLRASGYMPSAPAHSELMLAAQRLRVAQWRARGAPVEMLDRDEVTARIGCAIY</sequence>
<name>A0A5E5BU66_9BURK</name>
<reference evidence="1 2" key="1">
    <citation type="submission" date="2019-08" db="EMBL/GenBank/DDBJ databases">
        <authorList>
            <person name="Peeters C."/>
        </authorList>
    </citation>
    <scope>NUCLEOTIDE SEQUENCE [LARGE SCALE GENOMIC DNA]</scope>
    <source>
        <strain evidence="1 2">LMG 20603</strain>
    </source>
</reference>
<dbReference type="Proteomes" id="UP000382040">
    <property type="component" value="Unassembled WGS sequence"/>
</dbReference>
<evidence type="ECO:0000313" key="2">
    <source>
        <dbReference type="Proteomes" id="UP000382040"/>
    </source>
</evidence>
<evidence type="ECO:0000313" key="1">
    <source>
        <dbReference type="EMBL" id="VVE89861.1"/>
    </source>
</evidence>
<accession>A0A5E5BU66</accession>
<protein>
    <submittedName>
        <fullName evidence="1">FAD-binding oxidoreductase</fullName>
    </submittedName>
</protein>
<gene>
    <name evidence="1" type="ORF">PBR20603_03834</name>
</gene>
<organism evidence="1 2">
    <name type="scientific">Pandoraea bronchicola</name>
    <dbReference type="NCBI Taxonomy" id="2508287"/>
    <lineage>
        <taxon>Bacteria</taxon>
        <taxon>Pseudomonadati</taxon>
        <taxon>Pseudomonadota</taxon>
        <taxon>Betaproteobacteria</taxon>
        <taxon>Burkholderiales</taxon>
        <taxon>Burkholderiaceae</taxon>
        <taxon>Pandoraea</taxon>
    </lineage>
</organism>
<dbReference type="AlphaFoldDB" id="A0A5E5BU66"/>
<keyword evidence="2" id="KW-1185">Reference proteome</keyword>
<dbReference type="EMBL" id="CABPST010000012">
    <property type="protein sequence ID" value="VVE89861.1"/>
    <property type="molecule type" value="Genomic_DNA"/>
</dbReference>